<dbReference type="KEGG" id="cpas:Clopa_1700"/>
<sequence>MKLEKDIVIPANLEINPYVYLDIILKFQDYIKLIYSFGGYMFVKQIYKFSSKVQLQTFQDIHSMEDSKLLKIININNNNYVILTKTSIKYLKNKKNISYIELPTSTQLKACCYLAEYISNPSDFFNPKNPYTPFLNRYKNELDKYKNNDKNVNMNFLKNNKDYVKIIKEQEIKSEKSEDIISKLNRSRIYFDDIKDNFITLLILDFDRNKNWIYKSLLEKIEPVIKSLKIYTGYNIKVLTESEERKKFLINDIKKMQTKGLMFLKDISVINLEIGKYFRANKQTESFLKNIDVLEIKKIKERLKSN</sequence>
<dbReference type="HOGENOM" id="CLU_908215_0_0_9"/>
<keyword evidence="2" id="KW-1185">Reference proteome</keyword>
<name>R4K0L1_CLOPA</name>
<evidence type="ECO:0000313" key="1">
    <source>
        <dbReference type="EMBL" id="AGK96622.1"/>
    </source>
</evidence>
<dbReference type="AlphaFoldDB" id="R4K0L1"/>
<dbReference type="RefSeq" id="WP_015614941.1">
    <property type="nucleotide sequence ID" value="NC_021182.1"/>
</dbReference>
<reference evidence="1 2" key="1">
    <citation type="submission" date="2012-01" db="EMBL/GenBank/DDBJ databases">
        <title>Complete sequence of chromosome of Clostridium pasteurianum BC1.</title>
        <authorList>
            <consortium name="US DOE Joint Genome Institute"/>
            <person name="Lucas S."/>
            <person name="Han J."/>
            <person name="Lapidus A."/>
            <person name="Cheng J.-F."/>
            <person name="Goodwin L."/>
            <person name="Pitluck S."/>
            <person name="Peters L."/>
            <person name="Mikhailova N."/>
            <person name="Teshima H."/>
            <person name="Detter J.C."/>
            <person name="Han C."/>
            <person name="Tapia R."/>
            <person name="Land M."/>
            <person name="Hauser L."/>
            <person name="Kyrpides N."/>
            <person name="Ivanova N."/>
            <person name="Pagani I."/>
            <person name="Dunn J."/>
            <person name="Taghavi S."/>
            <person name="Francis A."/>
            <person name="van der Lelie D."/>
            <person name="Woyke T."/>
        </authorList>
    </citation>
    <scope>NUCLEOTIDE SEQUENCE [LARGE SCALE GENOMIC DNA]</scope>
    <source>
        <strain evidence="1 2">BC1</strain>
    </source>
</reference>
<dbReference type="EMBL" id="CP003261">
    <property type="protein sequence ID" value="AGK96622.1"/>
    <property type="molecule type" value="Genomic_DNA"/>
</dbReference>
<dbReference type="STRING" id="86416.Clopa_1700"/>
<evidence type="ECO:0000313" key="2">
    <source>
        <dbReference type="Proteomes" id="UP000013523"/>
    </source>
</evidence>
<protein>
    <submittedName>
        <fullName evidence="1">Uncharacterized protein</fullName>
    </submittedName>
</protein>
<proteinExistence type="predicted"/>
<gene>
    <name evidence="1" type="ORF">Clopa_1700</name>
</gene>
<dbReference type="OrthoDB" id="9958452at2"/>
<dbReference type="Proteomes" id="UP000013523">
    <property type="component" value="Chromosome"/>
</dbReference>
<dbReference type="PATRIC" id="fig|86416.3.peg.1676"/>
<accession>R4K0L1</accession>
<organism evidence="1 2">
    <name type="scientific">Clostridium pasteurianum BC1</name>
    <dbReference type="NCBI Taxonomy" id="86416"/>
    <lineage>
        <taxon>Bacteria</taxon>
        <taxon>Bacillati</taxon>
        <taxon>Bacillota</taxon>
        <taxon>Clostridia</taxon>
        <taxon>Eubacteriales</taxon>
        <taxon>Clostridiaceae</taxon>
        <taxon>Clostridium</taxon>
    </lineage>
</organism>